<feature type="domain" description="MotA/TolQ/ExbB proton channel" evidence="8">
    <location>
        <begin position="61"/>
        <end position="166"/>
    </location>
</feature>
<accession>A0A545TE25</accession>
<evidence type="ECO:0000256" key="5">
    <source>
        <dbReference type="ARBA" id="ARBA00023136"/>
    </source>
</evidence>
<dbReference type="AlphaFoldDB" id="A0A545TE25"/>
<dbReference type="Pfam" id="PF01618">
    <property type="entry name" value="MotA_ExbB"/>
    <property type="match status" value="1"/>
</dbReference>
<evidence type="ECO:0000256" key="4">
    <source>
        <dbReference type="ARBA" id="ARBA00022989"/>
    </source>
</evidence>
<evidence type="ECO:0000256" key="3">
    <source>
        <dbReference type="ARBA" id="ARBA00022692"/>
    </source>
</evidence>
<proteinExistence type="inferred from homology"/>
<evidence type="ECO:0000313" key="9">
    <source>
        <dbReference type="EMBL" id="TQV75441.1"/>
    </source>
</evidence>
<evidence type="ECO:0000256" key="1">
    <source>
        <dbReference type="ARBA" id="ARBA00004651"/>
    </source>
</evidence>
<dbReference type="PANTHER" id="PTHR30625">
    <property type="entry name" value="PROTEIN TOLQ"/>
    <property type="match status" value="1"/>
</dbReference>
<dbReference type="GO" id="GO:0005886">
    <property type="term" value="C:plasma membrane"/>
    <property type="evidence" value="ECO:0007669"/>
    <property type="project" value="UniProtKB-SubCell"/>
</dbReference>
<keyword evidence="10" id="KW-1185">Reference proteome</keyword>
<comment type="caution">
    <text evidence="9">The sequence shown here is derived from an EMBL/GenBank/DDBJ whole genome shotgun (WGS) entry which is preliminary data.</text>
</comment>
<feature type="transmembrane region" description="Helical" evidence="7">
    <location>
        <begin position="21"/>
        <end position="42"/>
    </location>
</feature>
<reference evidence="9 10" key="1">
    <citation type="submission" date="2019-06" db="EMBL/GenBank/DDBJ databases">
        <title>Draft genome of Aliikangiella marina GYP-15.</title>
        <authorList>
            <person name="Wang G."/>
        </authorList>
    </citation>
    <scope>NUCLEOTIDE SEQUENCE [LARGE SCALE GENOMIC DNA]</scope>
    <source>
        <strain evidence="9 10">GYP-15</strain>
    </source>
</reference>
<protein>
    <submittedName>
        <fullName evidence="9">MotA/TolQ/ExbB proton channel family protein</fullName>
    </submittedName>
</protein>
<feature type="transmembrane region" description="Helical" evidence="7">
    <location>
        <begin position="89"/>
        <end position="111"/>
    </location>
</feature>
<comment type="similarity">
    <text evidence="6">Belongs to the exbB/tolQ family.</text>
</comment>
<keyword evidence="2" id="KW-1003">Cell membrane</keyword>
<keyword evidence="6" id="KW-0813">Transport</keyword>
<evidence type="ECO:0000256" key="2">
    <source>
        <dbReference type="ARBA" id="ARBA00022475"/>
    </source>
</evidence>
<dbReference type="Proteomes" id="UP000317839">
    <property type="component" value="Unassembled WGS sequence"/>
</dbReference>
<dbReference type="EMBL" id="VIKR01000002">
    <property type="protein sequence ID" value="TQV75441.1"/>
    <property type="molecule type" value="Genomic_DNA"/>
</dbReference>
<sequence length="174" mass="19500">MLFLEELFDTVSRFLEAGGDVLWFIAAALVFMWSMIIERLWYFSFTYPKQARLLVAKWESRKDTTSWHAHRIREAWISQMKEKLHSGLLVIKTIVAICPMIGLLGTVTGMVNVFEIMALSGTGNARLMAAGITQATIPTMAGMVAALSGLFISSRLEYSANVHAQELADHMPHH</sequence>
<dbReference type="OrthoDB" id="4045at2"/>
<keyword evidence="5 7" id="KW-0472">Membrane</keyword>
<evidence type="ECO:0000256" key="6">
    <source>
        <dbReference type="RuleBase" id="RU004057"/>
    </source>
</evidence>
<comment type="subcellular location">
    <subcellularLocation>
        <location evidence="1">Cell membrane</location>
        <topology evidence="1">Multi-pass membrane protein</topology>
    </subcellularLocation>
    <subcellularLocation>
        <location evidence="6">Membrane</location>
        <topology evidence="6">Multi-pass membrane protein</topology>
    </subcellularLocation>
</comment>
<dbReference type="InterPro" id="IPR002898">
    <property type="entry name" value="MotA_ExbB_proton_chnl"/>
</dbReference>
<name>A0A545TE25_9GAMM</name>
<feature type="transmembrane region" description="Helical" evidence="7">
    <location>
        <begin position="131"/>
        <end position="152"/>
    </location>
</feature>
<evidence type="ECO:0000259" key="8">
    <source>
        <dbReference type="Pfam" id="PF01618"/>
    </source>
</evidence>
<keyword evidence="3 7" id="KW-0812">Transmembrane</keyword>
<dbReference type="RefSeq" id="WP_142942055.1">
    <property type="nucleotide sequence ID" value="NZ_VIKR01000002.1"/>
</dbReference>
<dbReference type="GO" id="GO:0017038">
    <property type="term" value="P:protein import"/>
    <property type="evidence" value="ECO:0007669"/>
    <property type="project" value="TreeGrafter"/>
</dbReference>
<gene>
    <name evidence="9" type="ORF">FLL45_11005</name>
</gene>
<keyword evidence="4 7" id="KW-1133">Transmembrane helix</keyword>
<evidence type="ECO:0000256" key="7">
    <source>
        <dbReference type="SAM" id="Phobius"/>
    </source>
</evidence>
<dbReference type="InterPro" id="IPR050790">
    <property type="entry name" value="ExbB/TolQ_transport"/>
</dbReference>
<dbReference type="PANTHER" id="PTHR30625:SF18">
    <property type="entry name" value="TONB2 ENERGY TRANSDUCTION SYSTEM INNER MEMBRANE COMPONENT EXBB"/>
    <property type="match status" value="1"/>
</dbReference>
<evidence type="ECO:0000313" key="10">
    <source>
        <dbReference type="Proteomes" id="UP000317839"/>
    </source>
</evidence>
<keyword evidence="6" id="KW-0653">Protein transport</keyword>
<organism evidence="9 10">
    <name type="scientific">Aliikangiella marina</name>
    <dbReference type="NCBI Taxonomy" id="1712262"/>
    <lineage>
        <taxon>Bacteria</taxon>
        <taxon>Pseudomonadati</taxon>
        <taxon>Pseudomonadota</taxon>
        <taxon>Gammaproteobacteria</taxon>
        <taxon>Oceanospirillales</taxon>
        <taxon>Pleioneaceae</taxon>
        <taxon>Aliikangiella</taxon>
    </lineage>
</organism>